<evidence type="ECO:0000259" key="4">
    <source>
        <dbReference type="Pfam" id="PF00656"/>
    </source>
</evidence>
<dbReference type="InterPro" id="IPR011600">
    <property type="entry name" value="Pept_C14_caspase"/>
</dbReference>
<dbReference type="InterPro" id="IPR011047">
    <property type="entry name" value="Quinoprotein_ADH-like_sf"/>
</dbReference>
<keyword evidence="6" id="KW-1185">Reference proteome</keyword>
<dbReference type="PANTHER" id="PTHR19848:SF8">
    <property type="entry name" value="F-BOX AND WD REPEAT DOMAIN CONTAINING 7"/>
    <property type="match status" value="1"/>
</dbReference>
<dbReference type="GO" id="GO:0006508">
    <property type="term" value="P:proteolysis"/>
    <property type="evidence" value="ECO:0007669"/>
    <property type="project" value="InterPro"/>
</dbReference>
<dbReference type="InterPro" id="IPR015943">
    <property type="entry name" value="WD40/YVTN_repeat-like_dom_sf"/>
</dbReference>
<reference evidence="5 6" key="1">
    <citation type="submission" date="2015-10" db="EMBL/GenBank/DDBJ databases">
        <title>Draft genome sequence of Streptomyces caeruleatus NRRL B-24802, type strain for the species Streptomyces caeruleatus.</title>
        <authorList>
            <person name="Ruckert C."/>
            <person name="Winkler A."/>
            <person name="Kalinowski J."/>
            <person name="Kampfer P."/>
            <person name="Glaeser S."/>
        </authorList>
    </citation>
    <scope>NUCLEOTIDE SEQUENCE [LARGE SCALE GENOMIC DNA]</scope>
    <source>
        <strain evidence="5 6">NRRL B-24802</strain>
    </source>
</reference>
<feature type="repeat" description="WD" evidence="3">
    <location>
        <begin position="1003"/>
        <end position="1046"/>
    </location>
</feature>
<dbReference type="Gene3D" id="3.40.50.1460">
    <property type="match status" value="1"/>
</dbReference>
<evidence type="ECO:0000256" key="1">
    <source>
        <dbReference type="ARBA" id="ARBA00022574"/>
    </source>
</evidence>
<dbReference type="InterPro" id="IPR029030">
    <property type="entry name" value="Caspase-like_dom_sf"/>
</dbReference>
<dbReference type="Pfam" id="PF00656">
    <property type="entry name" value="Peptidase_C14"/>
    <property type="match status" value="1"/>
</dbReference>
<organism evidence="5 6">
    <name type="scientific">Streptomyces caeruleatus</name>
    <dbReference type="NCBI Taxonomy" id="661399"/>
    <lineage>
        <taxon>Bacteria</taxon>
        <taxon>Bacillati</taxon>
        <taxon>Actinomycetota</taxon>
        <taxon>Actinomycetes</taxon>
        <taxon>Kitasatosporales</taxon>
        <taxon>Streptomycetaceae</taxon>
        <taxon>Streptomyces</taxon>
    </lineage>
</organism>
<dbReference type="SUPFAM" id="SSF52129">
    <property type="entry name" value="Caspase-like"/>
    <property type="match status" value="1"/>
</dbReference>
<dbReference type="Proteomes" id="UP000053429">
    <property type="component" value="Unassembled WGS sequence"/>
</dbReference>
<dbReference type="InterPro" id="IPR001680">
    <property type="entry name" value="WD40_rpt"/>
</dbReference>
<evidence type="ECO:0000313" key="5">
    <source>
        <dbReference type="EMBL" id="KUO04145.1"/>
    </source>
</evidence>
<dbReference type="InterPro" id="IPR019775">
    <property type="entry name" value="WD40_repeat_CS"/>
</dbReference>
<dbReference type="Pfam" id="PF00400">
    <property type="entry name" value="WD40"/>
    <property type="match status" value="9"/>
</dbReference>
<dbReference type="EMBL" id="LMWY01000014">
    <property type="protein sequence ID" value="KUO04145.1"/>
    <property type="molecule type" value="Genomic_DNA"/>
</dbReference>
<dbReference type="STRING" id="661399.AQJ67_12875"/>
<gene>
    <name evidence="5" type="ORF">AQJ67_12875</name>
</gene>
<evidence type="ECO:0000313" key="6">
    <source>
        <dbReference type="Proteomes" id="UP000053429"/>
    </source>
</evidence>
<dbReference type="SMART" id="SM00320">
    <property type="entry name" value="WD40"/>
    <property type="match status" value="12"/>
</dbReference>
<feature type="repeat" description="WD" evidence="3">
    <location>
        <begin position="1091"/>
        <end position="1134"/>
    </location>
</feature>
<dbReference type="SUPFAM" id="SSF50998">
    <property type="entry name" value="Quinoprotein alcohol dehydrogenase-like"/>
    <property type="match status" value="2"/>
</dbReference>
<proteinExistence type="predicted"/>
<accession>A0A124I9Z8</accession>
<evidence type="ECO:0000256" key="3">
    <source>
        <dbReference type="PROSITE-ProRule" id="PRU00221"/>
    </source>
</evidence>
<dbReference type="PROSITE" id="PS50082">
    <property type="entry name" value="WD_REPEATS_2"/>
    <property type="match status" value="9"/>
</dbReference>
<dbReference type="Gene3D" id="2.130.10.10">
    <property type="entry name" value="YVTN repeat-like/Quinoprotein amine dehydrogenase"/>
    <property type="match status" value="3"/>
</dbReference>
<dbReference type="InterPro" id="IPR027417">
    <property type="entry name" value="P-loop_NTPase"/>
</dbReference>
<dbReference type="PRINTS" id="PR00320">
    <property type="entry name" value="GPROTEINBRPT"/>
</dbReference>
<feature type="repeat" description="WD" evidence="3">
    <location>
        <begin position="871"/>
        <end position="914"/>
    </location>
</feature>
<feature type="repeat" description="WD" evidence="3">
    <location>
        <begin position="1226"/>
        <end position="1269"/>
    </location>
</feature>
<feature type="repeat" description="WD" evidence="3">
    <location>
        <begin position="1314"/>
        <end position="1357"/>
    </location>
</feature>
<keyword evidence="1 3" id="KW-0853">WD repeat</keyword>
<feature type="repeat" description="WD" evidence="3">
    <location>
        <begin position="1270"/>
        <end position="1313"/>
    </location>
</feature>
<dbReference type="PANTHER" id="PTHR19848">
    <property type="entry name" value="WD40 REPEAT PROTEIN"/>
    <property type="match status" value="1"/>
</dbReference>
<dbReference type="RefSeq" id="WP_062718706.1">
    <property type="nucleotide sequence ID" value="NZ_KQ948927.1"/>
</dbReference>
<feature type="repeat" description="WD" evidence="3">
    <location>
        <begin position="783"/>
        <end position="826"/>
    </location>
</feature>
<dbReference type="PROSITE" id="PS50294">
    <property type="entry name" value="WD_REPEATS_REGION"/>
    <property type="match status" value="7"/>
</dbReference>
<feature type="repeat" description="WD" evidence="3">
    <location>
        <begin position="959"/>
        <end position="1002"/>
    </location>
</feature>
<dbReference type="GO" id="GO:0004197">
    <property type="term" value="F:cysteine-type endopeptidase activity"/>
    <property type="evidence" value="ECO:0007669"/>
    <property type="project" value="InterPro"/>
</dbReference>
<dbReference type="SUPFAM" id="SSF52540">
    <property type="entry name" value="P-loop containing nucleoside triphosphate hydrolases"/>
    <property type="match status" value="1"/>
</dbReference>
<dbReference type="PROSITE" id="PS00678">
    <property type="entry name" value="WD_REPEATS_1"/>
    <property type="match status" value="9"/>
</dbReference>
<protein>
    <recommendedName>
        <fullName evidence="4">Peptidase C14 caspase domain-containing protein</fullName>
    </recommendedName>
</protein>
<name>A0A124I9Z8_9ACTN</name>
<dbReference type="OrthoDB" id="218695at2"/>
<dbReference type="InterPro" id="IPR020472">
    <property type="entry name" value="WD40_PAC1"/>
</dbReference>
<dbReference type="CDD" id="cd00200">
    <property type="entry name" value="WD40"/>
    <property type="match status" value="2"/>
</dbReference>
<feature type="domain" description="Peptidase C14 caspase" evidence="4">
    <location>
        <begin position="17"/>
        <end position="157"/>
    </location>
</feature>
<evidence type="ECO:0000256" key="2">
    <source>
        <dbReference type="ARBA" id="ARBA00022737"/>
    </source>
</evidence>
<keyword evidence="2" id="KW-0677">Repeat</keyword>
<sequence length="1401" mass="148232">MSGRHDDGTTTAPGRRFLIAVGVSTYRDAGIGDLPGVPRDVERVCALLAPMGYTRILPELSVDPGGAELAQGIERWAAGADLGARDVVVVYFAGHGERPDDRHYLLCSTTEKGLWSTALPSEDLARSLVRSPVGHLLVILDTCYAAAGTGDIAVLANELALTQRGGAGRWLLAAARGKEKAKENAFVDALADVLGQPRAGAYQEFLGVREVTERVNAHFRGHHPHQHARHSTVDSDGQDPFFRNPAHVPDLPADDLDVATLTRLRRQHAGHFDPRSRGVEHAGEKGDYFTGRTAAFTELSGWLRADRHDRKARVVTGDPGSGKSALLGRFLALTDPDHPSRGPGAGTAADALPPAGLTVVPLHARRASAEEIAADLAGALHLPGADRDELLQALGQRTEPVTVLVDALDEAGTVGDATEGFRIARELLQPLTALPAVRLIVGTRRPLITALGRAVEIIDLDQPRYIRPGDVAAYARDLLLDAHDPDSLSPYRGNPALAEVVATGIAGRAGTSFLVARMTARALVHGQITIDPDRPGWQQTLPSDAGQAFAAYLARFGAHRPKVERLMRPLAYAQGAGLPWSTLWAPLVEALSGVPCSQDDLQWLHEHAGAYIVEAATPAGSAYRLFHETMAEHLRAPGHDVDRHRAVTNALLALVPRDPSTGSRDWPAAHPYIRDHLATHAAAALALDALLQDTDYLVHATPLPLSRAMRSAQSPEARTVCAIYRTSADTHAAASPTARRDILAVDAARYNQPHLVAELTRRRSWQPRWATGALVHPSLRTTLTGHSSGVRAVAVATVEGRPHAVTGGQDGAVRVWDLIDGTTLAALDDPADEVEAVAVAVIDGRPHAVTGGDDGPVRVRDLTDGGHRATLEGHTDVVRAVAVAMVEGRPHAVTGGDDGTVRVWDLLDGSERGALEVHSGSIKAVAVADLDGRPHAVAAGQGGSVQVWDLIDGSERATLEGHGSGVSAVALAVIEGRPHAVTGDDDGTVRVWDLLDGAERATLDGHSDGVNTVAVAMIQGRPHAVTGGDDTTVRVWDLTAGTPSATLRGHTLPVNAVTVAMIDGRPHAVTGSQDETVRVWDLTEGAHGATLEGHGDWVRAVAVATVEGRPCVITGSDDQTVRMWDLADGNHRATLADHKFWVRAVAVATVDGRPCAVTSSYVTGRPKVWDLTDGTLRATLKGRRIDGVRAMTAATVDDRPHAVISCYTPAEPQVWDLTDGTFRTNLVGHDGGVRAVTAVTVDGTPCAVTGGVDHTVRVWDLTDGTLRSTLEGHETPVGAVAKVTIDGRPHAVTGGDDHTVRVWDLTDGTHRATLTGHTDAVNVVAPLTIDGRPHAVTGSDDKTVRIWDLAVNRLVETIAMPLVVDGLATFGSDVVLGLRHEVLVLTLTGEAGASRTRRIAG</sequence>
<comment type="caution">
    <text evidence="5">The sequence shown here is derived from an EMBL/GenBank/DDBJ whole genome shotgun (WGS) entry which is preliminary data.</text>
</comment>
<feature type="repeat" description="WD" evidence="3">
    <location>
        <begin position="1047"/>
        <end position="1090"/>
    </location>
</feature>